<dbReference type="Pfam" id="PF00665">
    <property type="entry name" value="rve"/>
    <property type="match status" value="1"/>
</dbReference>
<dbReference type="Pfam" id="PF14223">
    <property type="entry name" value="Retrotran_gag_2"/>
    <property type="match status" value="1"/>
</dbReference>
<feature type="region of interest" description="Disordered" evidence="4">
    <location>
        <begin position="836"/>
        <end position="935"/>
    </location>
</feature>
<dbReference type="InterPro" id="IPR025724">
    <property type="entry name" value="GAG-pre-integrase_dom"/>
</dbReference>
<dbReference type="GO" id="GO:0015074">
    <property type="term" value="P:DNA integration"/>
    <property type="evidence" value="ECO:0007669"/>
    <property type="project" value="InterPro"/>
</dbReference>
<dbReference type="OrthoDB" id="1111775at2759"/>
<dbReference type="GO" id="GO:0008233">
    <property type="term" value="F:peptidase activity"/>
    <property type="evidence" value="ECO:0007669"/>
    <property type="project" value="UniProtKB-KW"/>
</dbReference>
<feature type="region of interest" description="Disordered" evidence="4">
    <location>
        <begin position="962"/>
        <end position="986"/>
    </location>
</feature>
<organism evidence="6 7">
    <name type="scientific">Arabidopsis suecica</name>
    <name type="common">Swedish thale-cress</name>
    <name type="synonym">Cardaminopsis suecica</name>
    <dbReference type="NCBI Taxonomy" id="45249"/>
    <lineage>
        <taxon>Eukaryota</taxon>
        <taxon>Viridiplantae</taxon>
        <taxon>Streptophyta</taxon>
        <taxon>Embryophyta</taxon>
        <taxon>Tracheophyta</taxon>
        <taxon>Spermatophyta</taxon>
        <taxon>Magnoliopsida</taxon>
        <taxon>eudicotyledons</taxon>
        <taxon>Gunneridae</taxon>
        <taxon>Pentapetalae</taxon>
        <taxon>rosids</taxon>
        <taxon>malvids</taxon>
        <taxon>Brassicales</taxon>
        <taxon>Brassicaceae</taxon>
        <taxon>Camelineae</taxon>
        <taxon>Arabidopsis</taxon>
    </lineage>
</organism>
<feature type="domain" description="Integrase catalytic" evidence="5">
    <location>
        <begin position="568"/>
        <end position="735"/>
    </location>
</feature>
<feature type="compositionally biased region" description="Low complexity" evidence="4">
    <location>
        <begin position="910"/>
        <end position="927"/>
    </location>
</feature>
<comment type="caution">
    <text evidence="6">The sequence shown here is derived from an EMBL/GenBank/DDBJ whole genome shotgun (WGS) entry which is preliminary data.</text>
</comment>
<dbReference type="InterPro" id="IPR039537">
    <property type="entry name" value="Retrotran_Ty1/copia-like"/>
</dbReference>
<evidence type="ECO:0000313" key="7">
    <source>
        <dbReference type="Proteomes" id="UP000694251"/>
    </source>
</evidence>
<evidence type="ECO:0000259" key="5">
    <source>
        <dbReference type="PROSITE" id="PS50994"/>
    </source>
</evidence>
<dbReference type="CDD" id="cd09272">
    <property type="entry name" value="RNase_HI_RT_Ty1"/>
    <property type="match status" value="1"/>
</dbReference>
<dbReference type="InterPro" id="IPR054722">
    <property type="entry name" value="PolX-like_BBD"/>
</dbReference>
<gene>
    <name evidence="6" type="ORF">ISN44_As10g000460</name>
</gene>
<dbReference type="Pfam" id="PF13976">
    <property type="entry name" value="gag_pre-integrs"/>
    <property type="match status" value="1"/>
</dbReference>
<dbReference type="InterPro" id="IPR013103">
    <property type="entry name" value="RVT_2"/>
</dbReference>
<sequence length="1683" mass="187936">MKEEQVQSRSGKGEVKEIVKKESLAPQYDTVLITGQEKKQPNKPNKTVKTVYRAKPTAKPINTCVSQPLVQRSSAKEDNKDKANQEEASRKLPQCLLGFVNGSFPAPLAVLQVPQIGGQVATIPNPDYQEWFRADQIVRAWLLGSLSEEILSEVTGTTATAQELWLALAKHFNKVSSSRLFELQSKLQTSEKLDRPMAEYLRDIKHICEQLASIGNPVPDKMKIFAALKGLGRDYEPIKVSIEGMIDLLPPITFEDAASRLKSFADRLSSYNTGMEISPHLAFYTNYSGKGRGNSYGRSGGSKGRGGFYSTKGRGFPQQITSNESASGSYGGENKIICQICGKPGHPALKCWHRFNNSYQYEELPSALAALRITDVTEHGGNEWVGDSGATAHVTNSPHHLQRAHSYAGSDQIMIGDGNFLPITHTGSTSLQTTSGKLPLNDVLVCPDIAKPLLSVSKLTTDYPCSFEFDCDGVRVNDKATKKLLILGNKHNGLYVLKDSPLKAFYSSRQQSATEDIWHRRLGHPNHQVLHHLVTTKSISVNKGIKRMCEACQLGKSSRLPFSSSTYVASRPLERIHCDLWGPAPIMSVQGFRYYVIFIDNYSRFCWFYPLKQKSDFFSIFTVFQAKVENQLNQKIGVFQCDGGGEFMSKQFLTHLQQVGIQQFVSCPYTPQQNGLAERKHRHIIELGLSMLFQGRVPQRYWVEAFYTASFLINLLPTPVLLNNCSPHEALLGNIPDYTALRVFGCACYPTLRDYAKTKFDPRSLKCVFMGYNEKYKGYRCLLPSTGRVYISRHVLFDEEVFPFALPYKHLQPSDPTPLMKVWLQSLDLLPNRTTTLQREQESDTSKVTPLFTLDEFPPLPSRSTAVVVSGNGGESSECTTGFDPASIGNSSSPSSSRTYTPTQASPILSEKSTTSTSTASTSQNSSPGRKDLTVSAPVATQAISPDISRVPTSEPILSIKAAESSQNTSDEIAMPEVSRDQPSTCTEAPSAIQSTHQMVTRSKAGTHKPNPRYALMLHKVSYPEPKTVTAAMKDEGWNNAMHEEIQNCKEAETWSLIPYTPDMHVLGCKWVFRTKLNADGSLDKLKARLVAKGFDQEEGIDYLETYSPVVRTATVRSILHVATIMNWEIKQMDVKNAFLHGDLTETVYMKQPTGFIDPARPDYVCHLHKSLYGLKQSPRAWFDKFSSFLLEFGFFCSQSDPSLFVYIKNKDIILLLLYVDDMAITGNNSTALSNLLEALNKQFRMKDMGKLHYFLGIQAHYHSGGLFLSQQKYAEDLLIVASMADCAPMPTPLPLQLNKVPAQDETFSNPTYFRSLAGKLQYLTLTRPDIQFAVNYVCQKMHAPTVSDYNLLKRIIRYIKGTTTMGISFERNTDCTVRAYSDSDHAGCKTTRRSTAGFCTFFGSNIISWASQKQETVARSSTEAEYRALSDAAAEITWLCKVLKELQIPLHQAPELYGDNLSSIYLTANPAFHKRSKHFETHYHYVRERVALGSLTVKHIPSHLQLADIFTKSLPVGAFTNLRFKLGVCYPPTPSLRGTINETKPLQRSVATNQENVKKMKEEQVQSRSGKGEVKEIVKKESLAPQYDTVLITGQEKKQPNKPNKTVKTVYRAKPTAKPINTCVSQPLVQRSSAKEDNKDKANQEEASRKLPQVLKTKTSCPIQQIKVTNRFAVLDNEVEAQ</sequence>
<keyword evidence="1" id="KW-0645">Protease</keyword>
<evidence type="ECO:0000256" key="4">
    <source>
        <dbReference type="SAM" id="MobiDB-lite"/>
    </source>
</evidence>
<evidence type="ECO:0000256" key="2">
    <source>
        <dbReference type="ARBA" id="ARBA00022723"/>
    </source>
</evidence>
<dbReference type="EMBL" id="JAEFBJ010000010">
    <property type="protein sequence ID" value="KAG7563213.1"/>
    <property type="molecule type" value="Genomic_DNA"/>
</dbReference>
<proteinExistence type="predicted"/>
<dbReference type="PANTHER" id="PTHR42648">
    <property type="entry name" value="TRANSPOSASE, PUTATIVE-RELATED"/>
    <property type="match status" value="1"/>
</dbReference>
<keyword evidence="7" id="KW-1185">Reference proteome</keyword>
<keyword evidence="3" id="KW-0378">Hydrolase</keyword>
<dbReference type="Proteomes" id="UP000694251">
    <property type="component" value="Chromosome 10"/>
</dbReference>
<feature type="region of interest" description="Disordered" evidence="4">
    <location>
        <begin position="1626"/>
        <end position="1657"/>
    </location>
</feature>
<keyword evidence="2" id="KW-0479">Metal-binding</keyword>
<feature type="compositionally biased region" description="Basic and acidic residues" evidence="4">
    <location>
        <begin position="74"/>
        <end position="87"/>
    </location>
</feature>
<dbReference type="InterPro" id="IPR057670">
    <property type="entry name" value="SH3_retrovirus"/>
</dbReference>
<dbReference type="InterPro" id="IPR001584">
    <property type="entry name" value="Integrase_cat-core"/>
</dbReference>
<feature type="compositionally biased region" description="Polar residues" evidence="4">
    <location>
        <begin position="898"/>
        <end position="907"/>
    </location>
</feature>
<evidence type="ECO:0000256" key="1">
    <source>
        <dbReference type="ARBA" id="ARBA00022670"/>
    </source>
</evidence>
<protein>
    <submittedName>
        <fullName evidence="6">Integrase catalytic core</fullName>
    </submittedName>
</protein>
<evidence type="ECO:0000313" key="6">
    <source>
        <dbReference type="EMBL" id="KAG7563213.1"/>
    </source>
</evidence>
<dbReference type="PANTHER" id="PTHR42648:SF26">
    <property type="entry name" value="INTEGRASE CATALYTIC DOMAIN-CONTAINING PROTEIN"/>
    <property type="match status" value="1"/>
</dbReference>
<dbReference type="GO" id="GO:0046872">
    <property type="term" value="F:metal ion binding"/>
    <property type="evidence" value="ECO:0007669"/>
    <property type="project" value="UniProtKB-KW"/>
</dbReference>
<name>A0A8T1ZR27_ARASU</name>
<feature type="region of interest" description="Disordered" evidence="4">
    <location>
        <begin position="66"/>
        <end position="87"/>
    </location>
</feature>
<accession>A0A8T1ZR27</accession>
<dbReference type="Pfam" id="PF07727">
    <property type="entry name" value="RVT_2"/>
    <property type="match status" value="1"/>
</dbReference>
<dbReference type="PROSITE" id="PS50994">
    <property type="entry name" value="INTEGRASE"/>
    <property type="match status" value="1"/>
</dbReference>
<evidence type="ECO:0000256" key="3">
    <source>
        <dbReference type="ARBA" id="ARBA00022801"/>
    </source>
</evidence>
<dbReference type="Pfam" id="PF22936">
    <property type="entry name" value="Pol_BBD"/>
    <property type="match status" value="1"/>
</dbReference>
<dbReference type="GO" id="GO:0006508">
    <property type="term" value="P:proteolysis"/>
    <property type="evidence" value="ECO:0007669"/>
    <property type="project" value="UniProtKB-KW"/>
</dbReference>
<reference evidence="6 7" key="1">
    <citation type="submission" date="2020-12" db="EMBL/GenBank/DDBJ databases">
        <title>Concerted genomic and epigenomic changes stabilize Arabidopsis allopolyploids.</title>
        <authorList>
            <person name="Chen Z."/>
        </authorList>
    </citation>
    <scope>NUCLEOTIDE SEQUENCE [LARGE SCALE GENOMIC DNA]</scope>
    <source>
        <strain evidence="6">As9502</strain>
        <tissue evidence="6">Leaf</tissue>
    </source>
</reference>
<dbReference type="Pfam" id="PF25597">
    <property type="entry name" value="SH3_retrovirus"/>
    <property type="match status" value="1"/>
</dbReference>
<feature type="compositionally biased region" description="Basic and acidic residues" evidence="4">
    <location>
        <begin position="1634"/>
        <end position="1650"/>
    </location>
</feature>